<reference evidence="10 11" key="1">
    <citation type="submission" date="2020-08" db="EMBL/GenBank/DDBJ databases">
        <title>Edaphobacter telluris sp. nov. and Acidobacterium dinghuensis sp. nov., two acidobacteria isolated from forest soil.</title>
        <authorList>
            <person name="Fu J."/>
            <person name="Qiu L."/>
        </authorList>
    </citation>
    <scope>NUCLEOTIDE SEQUENCE [LARGE SCALE GENOMIC DNA]</scope>
    <source>
        <strain evidence="10">4Y35</strain>
    </source>
</reference>
<evidence type="ECO:0000256" key="4">
    <source>
        <dbReference type="ARBA" id="ARBA00022989"/>
    </source>
</evidence>
<feature type="transmembrane region" description="Helical" evidence="7">
    <location>
        <begin position="690"/>
        <end position="716"/>
    </location>
</feature>
<dbReference type="AlphaFoldDB" id="A0A7G8BNE8"/>
<evidence type="ECO:0000256" key="6">
    <source>
        <dbReference type="ARBA" id="ARBA00038076"/>
    </source>
</evidence>
<feature type="transmembrane region" description="Helical" evidence="7">
    <location>
        <begin position="423"/>
        <end position="448"/>
    </location>
</feature>
<dbReference type="RefSeq" id="WP_186745923.1">
    <property type="nucleotide sequence ID" value="NZ_CP060394.1"/>
</dbReference>
<feature type="transmembrane region" description="Helical" evidence="7">
    <location>
        <begin position="283"/>
        <end position="305"/>
    </location>
</feature>
<feature type="domain" description="ABC3 transporter permease C-terminal" evidence="8">
    <location>
        <begin position="287"/>
        <end position="405"/>
    </location>
</feature>
<feature type="domain" description="MacB-like periplasmic core" evidence="9">
    <location>
        <begin position="17"/>
        <end position="244"/>
    </location>
</feature>
<dbReference type="InterPro" id="IPR050250">
    <property type="entry name" value="Macrolide_Exporter_MacB"/>
</dbReference>
<feature type="domain" description="MacB-like periplasmic core" evidence="9">
    <location>
        <begin position="436"/>
        <end position="634"/>
    </location>
</feature>
<protein>
    <submittedName>
        <fullName evidence="10">ABC transporter permease</fullName>
    </submittedName>
</protein>
<keyword evidence="3 7" id="KW-0812">Transmembrane</keyword>
<evidence type="ECO:0000313" key="10">
    <source>
        <dbReference type="EMBL" id="QNI34068.1"/>
    </source>
</evidence>
<feature type="domain" description="ABC3 transporter permease C-terminal" evidence="8">
    <location>
        <begin position="695"/>
        <end position="807"/>
    </location>
</feature>
<keyword evidence="2" id="KW-1003">Cell membrane</keyword>
<dbReference type="PANTHER" id="PTHR30572">
    <property type="entry name" value="MEMBRANE COMPONENT OF TRANSPORTER-RELATED"/>
    <property type="match status" value="1"/>
</dbReference>
<organism evidence="10 11">
    <name type="scientific">Alloacidobacterium dinghuense</name>
    <dbReference type="NCBI Taxonomy" id="2763107"/>
    <lineage>
        <taxon>Bacteria</taxon>
        <taxon>Pseudomonadati</taxon>
        <taxon>Acidobacteriota</taxon>
        <taxon>Terriglobia</taxon>
        <taxon>Terriglobales</taxon>
        <taxon>Acidobacteriaceae</taxon>
        <taxon>Alloacidobacterium</taxon>
    </lineage>
</organism>
<dbReference type="Pfam" id="PF02687">
    <property type="entry name" value="FtsX"/>
    <property type="match status" value="2"/>
</dbReference>
<dbReference type="EMBL" id="CP060394">
    <property type="protein sequence ID" value="QNI34068.1"/>
    <property type="molecule type" value="Genomic_DNA"/>
</dbReference>
<dbReference type="PANTHER" id="PTHR30572:SF4">
    <property type="entry name" value="ABC TRANSPORTER PERMEASE YTRF"/>
    <property type="match status" value="1"/>
</dbReference>
<feature type="transmembrane region" description="Helical" evidence="7">
    <location>
        <begin position="336"/>
        <end position="356"/>
    </location>
</feature>
<dbReference type="KEGG" id="adin:H7849_09270"/>
<feature type="transmembrane region" description="Helical" evidence="7">
    <location>
        <begin position="746"/>
        <end position="766"/>
    </location>
</feature>
<sequence>MRFRFALRQLRKNLGFTITAVLTLAIGIGATTAIFSLVYAVLLRPLPFPQPECLVHPTPLWLVAGAKDISAAIANDISYPDFFDWRAQNKSFDSLASYHSSSVTLNSFGSNTASQLRAAIVSSDFFRVLGINPTIGRTFTRDEERPGSHVVVLSHDLWVSSFHSDPSIVGQRIMLDDQAYTVIGVMKDFAFPETPTASVWLTPSFDAETSGTPPSTEQRGWNQLEMIGRLKPGVSIGSAQAELNVIQKGLSVRYPDSESTTVATKVEPEIDNIVGDIRPALRVLFAAVAALLLIACANIAGLLLARGEGRQSELAVRTALGANRSEIVRQLLGESLILSLLGGVAGVALAFPLLKLSVYVVPANLPRFDHVSMDGGVLAFAFAASVITGLIFGVLPARKLSRIDPAHALRDGGRGTSAGRQRYLLHAALVVAETAMGLVLLVAAGLLIRSFTRVLHTDPGFNPQNTLTFGVGVSKKRYPDEKRAQLYRELLPKFAALPGVKSATAVFPLPFGGGGMDLSFQIQGHIVPSGREPDARMSIVESNYLHTMQIRLLRGRDFTDADNTASAKPVALINAAFAKKYFPNEDAIGKGIMTGLDEDKKIFREIVGITGNVKQSALTERDQPEIYVSYESAPFAPASFALRVGGDPASYVNSVTSVVTDIDRELTVYRIRTYADMMNQAASQPRFQTLLLSGFAAVALLLAAIGLYAVLSYMVAQRTFEIGLRMAIGAQRTDVLRMILQRGLRLAVAGLAIGLVASALLTSFLSHMLYGVKPLDPVTFIAVSVVLLAVSAAASFAPAWRASQLEPMKTLRDQ</sequence>
<name>A0A7G8BNE8_9BACT</name>
<dbReference type="InterPro" id="IPR017800">
    <property type="entry name" value="ADOP"/>
</dbReference>
<keyword evidence="11" id="KW-1185">Reference proteome</keyword>
<feature type="transmembrane region" description="Helical" evidence="7">
    <location>
        <begin position="778"/>
        <end position="800"/>
    </location>
</feature>
<dbReference type="Pfam" id="PF12704">
    <property type="entry name" value="MacB_PCD"/>
    <property type="match status" value="2"/>
</dbReference>
<dbReference type="Proteomes" id="UP000515312">
    <property type="component" value="Chromosome"/>
</dbReference>
<feature type="transmembrane region" description="Helical" evidence="7">
    <location>
        <begin position="376"/>
        <end position="395"/>
    </location>
</feature>
<dbReference type="InterPro" id="IPR025857">
    <property type="entry name" value="MacB_PCD"/>
</dbReference>
<dbReference type="GO" id="GO:0022857">
    <property type="term" value="F:transmembrane transporter activity"/>
    <property type="evidence" value="ECO:0007669"/>
    <property type="project" value="TreeGrafter"/>
</dbReference>
<evidence type="ECO:0000259" key="8">
    <source>
        <dbReference type="Pfam" id="PF02687"/>
    </source>
</evidence>
<keyword evidence="5 7" id="KW-0472">Membrane</keyword>
<keyword evidence="4 7" id="KW-1133">Transmembrane helix</keyword>
<evidence type="ECO:0000256" key="3">
    <source>
        <dbReference type="ARBA" id="ARBA00022692"/>
    </source>
</evidence>
<dbReference type="InterPro" id="IPR003838">
    <property type="entry name" value="ABC3_permease_C"/>
</dbReference>
<comment type="subcellular location">
    <subcellularLocation>
        <location evidence="1">Cell membrane</location>
        <topology evidence="1">Multi-pass membrane protein</topology>
    </subcellularLocation>
</comment>
<comment type="similarity">
    <text evidence="6">Belongs to the ABC-4 integral membrane protein family.</text>
</comment>
<feature type="transmembrane region" description="Helical" evidence="7">
    <location>
        <begin position="21"/>
        <end position="42"/>
    </location>
</feature>
<dbReference type="GO" id="GO:0005886">
    <property type="term" value="C:plasma membrane"/>
    <property type="evidence" value="ECO:0007669"/>
    <property type="project" value="UniProtKB-SubCell"/>
</dbReference>
<evidence type="ECO:0000256" key="7">
    <source>
        <dbReference type="SAM" id="Phobius"/>
    </source>
</evidence>
<evidence type="ECO:0000313" key="11">
    <source>
        <dbReference type="Proteomes" id="UP000515312"/>
    </source>
</evidence>
<evidence type="ECO:0000259" key="9">
    <source>
        <dbReference type="Pfam" id="PF12704"/>
    </source>
</evidence>
<evidence type="ECO:0000256" key="2">
    <source>
        <dbReference type="ARBA" id="ARBA00022475"/>
    </source>
</evidence>
<evidence type="ECO:0000256" key="1">
    <source>
        <dbReference type="ARBA" id="ARBA00004651"/>
    </source>
</evidence>
<gene>
    <name evidence="10" type="ORF">H7849_09270</name>
</gene>
<proteinExistence type="inferred from homology"/>
<accession>A0A7G8BNE8</accession>
<evidence type="ECO:0000256" key="5">
    <source>
        <dbReference type="ARBA" id="ARBA00023136"/>
    </source>
</evidence>
<dbReference type="NCBIfam" id="TIGR03434">
    <property type="entry name" value="ADOP"/>
    <property type="match status" value="1"/>
</dbReference>